<name>A0A6A5U923_9PLEO</name>
<protein>
    <submittedName>
        <fullName evidence="2">Uncharacterized protein</fullName>
    </submittedName>
</protein>
<organism evidence="2 3">
    <name type="scientific">Byssothecium circinans</name>
    <dbReference type="NCBI Taxonomy" id="147558"/>
    <lineage>
        <taxon>Eukaryota</taxon>
        <taxon>Fungi</taxon>
        <taxon>Dikarya</taxon>
        <taxon>Ascomycota</taxon>
        <taxon>Pezizomycotina</taxon>
        <taxon>Dothideomycetes</taxon>
        <taxon>Pleosporomycetidae</taxon>
        <taxon>Pleosporales</taxon>
        <taxon>Massarineae</taxon>
        <taxon>Massarinaceae</taxon>
        <taxon>Byssothecium</taxon>
    </lineage>
</organism>
<dbReference type="Proteomes" id="UP000800035">
    <property type="component" value="Unassembled WGS sequence"/>
</dbReference>
<dbReference type="EMBL" id="ML976982">
    <property type="protein sequence ID" value="KAF1960489.1"/>
    <property type="molecule type" value="Genomic_DNA"/>
</dbReference>
<gene>
    <name evidence="2" type="ORF">CC80DRAFT_532160</name>
</gene>
<proteinExistence type="predicted"/>
<dbReference type="AlphaFoldDB" id="A0A6A5U923"/>
<dbReference type="OrthoDB" id="5282002at2759"/>
<accession>A0A6A5U923</accession>
<sequence length="151" mass="16946">MQRLPQIREANLSLISAFESHSAYASQFQQRQGKIYFMWDFAMRTEAMFQSILHNYPPPDTPATRRTIPNVPPSAMNDAQRDELEKDAVGRCMLLWTMITDTSPMSGIMFGEMPGQGVDLGDEVRRAAEAVNDVLSQQEQESETAQTSTVG</sequence>
<keyword evidence="3" id="KW-1185">Reference proteome</keyword>
<evidence type="ECO:0000313" key="2">
    <source>
        <dbReference type="EMBL" id="KAF1960489.1"/>
    </source>
</evidence>
<reference evidence="2" key="1">
    <citation type="journal article" date="2020" name="Stud. Mycol.">
        <title>101 Dothideomycetes genomes: a test case for predicting lifestyles and emergence of pathogens.</title>
        <authorList>
            <person name="Haridas S."/>
            <person name="Albert R."/>
            <person name="Binder M."/>
            <person name="Bloem J."/>
            <person name="Labutti K."/>
            <person name="Salamov A."/>
            <person name="Andreopoulos B."/>
            <person name="Baker S."/>
            <person name="Barry K."/>
            <person name="Bills G."/>
            <person name="Bluhm B."/>
            <person name="Cannon C."/>
            <person name="Castanera R."/>
            <person name="Culley D."/>
            <person name="Daum C."/>
            <person name="Ezra D."/>
            <person name="Gonzalez J."/>
            <person name="Henrissat B."/>
            <person name="Kuo A."/>
            <person name="Liang C."/>
            <person name="Lipzen A."/>
            <person name="Lutzoni F."/>
            <person name="Magnuson J."/>
            <person name="Mondo S."/>
            <person name="Nolan M."/>
            <person name="Ohm R."/>
            <person name="Pangilinan J."/>
            <person name="Park H.-J."/>
            <person name="Ramirez L."/>
            <person name="Alfaro M."/>
            <person name="Sun H."/>
            <person name="Tritt A."/>
            <person name="Yoshinaga Y."/>
            <person name="Zwiers L.-H."/>
            <person name="Turgeon B."/>
            <person name="Goodwin S."/>
            <person name="Spatafora J."/>
            <person name="Crous P."/>
            <person name="Grigoriev I."/>
        </authorList>
    </citation>
    <scope>NUCLEOTIDE SEQUENCE</scope>
    <source>
        <strain evidence="2">CBS 675.92</strain>
    </source>
</reference>
<feature type="compositionally biased region" description="Low complexity" evidence="1">
    <location>
        <begin position="136"/>
        <end position="151"/>
    </location>
</feature>
<evidence type="ECO:0000256" key="1">
    <source>
        <dbReference type="SAM" id="MobiDB-lite"/>
    </source>
</evidence>
<evidence type="ECO:0000313" key="3">
    <source>
        <dbReference type="Proteomes" id="UP000800035"/>
    </source>
</evidence>
<feature type="region of interest" description="Disordered" evidence="1">
    <location>
        <begin position="129"/>
        <end position="151"/>
    </location>
</feature>
<feature type="region of interest" description="Disordered" evidence="1">
    <location>
        <begin position="60"/>
        <end position="79"/>
    </location>
</feature>